<reference evidence="2" key="1">
    <citation type="journal article" date="2019" name="Int. J. Syst. Evol. Microbiol.">
        <title>The Global Catalogue of Microorganisms (GCM) 10K type strain sequencing project: providing services to taxonomists for standard genome sequencing and annotation.</title>
        <authorList>
            <consortium name="The Broad Institute Genomics Platform"/>
            <consortium name="The Broad Institute Genome Sequencing Center for Infectious Disease"/>
            <person name="Wu L."/>
            <person name="Ma J."/>
        </authorList>
    </citation>
    <scope>NUCLEOTIDE SEQUENCE [LARGE SCALE GENOMIC DNA]</scope>
    <source>
        <strain evidence="2">CGMCC 1.16305</strain>
    </source>
</reference>
<proteinExistence type="predicted"/>
<dbReference type="RefSeq" id="WP_380968878.1">
    <property type="nucleotide sequence ID" value="NZ_JBHTCO010000041.1"/>
</dbReference>
<accession>A0ABW2Q5K1</accession>
<dbReference type="EMBL" id="JBHTCO010000041">
    <property type="protein sequence ID" value="MFC7394913.1"/>
    <property type="molecule type" value="Genomic_DNA"/>
</dbReference>
<evidence type="ECO:0000313" key="1">
    <source>
        <dbReference type="EMBL" id="MFC7394913.1"/>
    </source>
</evidence>
<sequence>MASPIQKIERMKIDPEVQKQQETDQLLSALLDNKEAILSLIDIVDKLQDRGILDLLNALFGQGDKVLAIAARELNKPGISNTLDHTMNLAQMVGNLEVQKLKGLIDHVNAGIDEAEKQVNSGEKTSLFDLIKVLKDPDVNRAVTALVGFLKGAGKIQGAE</sequence>
<organism evidence="1 2">
    <name type="scientific">Scopulibacillus cellulosilyticus</name>
    <dbReference type="NCBI Taxonomy" id="2665665"/>
    <lineage>
        <taxon>Bacteria</taxon>
        <taxon>Bacillati</taxon>
        <taxon>Bacillota</taxon>
        <taxon>Bacilli</taxon>
        <taxon>Bacillales</taxon>
        <taxon>Sporolactobacillaceae</taxon>
        <taxon>Scopulibacillus</taxon>
    </lineage>
</organism>
<dbReference type="Pfam" id="PF07849">
    <property type="entry name" value="DUF1641"/>
    <property type="match status" value="1"/>
</dbReference>
<dbReference type="PANTHER" id="PTHR38433:SF1">
    <property type="entry name" value="DUF1641 DOMAIN-CONTAINING PROTEIN"/>
    <property type="match status" value="1"/>
</dbReference>
<protein>
    <submittedName>
        <fullName evidence="1">DUF1641 domain-containing protein</fullName>
    </submittedName>
</protein>
<gene>
    <name evidence="1" type="ORF">ACFQRG_18535</name>
</gene>
<comment type="caution">
    <text evidence="1">The sequence shown here is derived from an EMBL/GenBank/DDBJ whole genome shotgun (WGS) entry which is preliminary data.</text>
</comment>
<name>A0ABW2Q5K1_9BACL</name>
<dbReference type="PANTHER" id="PTHR38433">
    <property type="match status" value="1"/>
</dbReference>
<dbReference type="InterPro" id="IPR012440">
    <property type="entry name" value="DUF1641"/>
</dbReference>
<keyword evidence="2" id="KW-1185">Reference proteome</keyword>
<dbReference type="Proteomes" id="UP001596505">
    <property type="component" value="Unassembled WGS sequence"/>
</dbReference>
<evidence type="ECO:0000313" key="2">
    <source>
        <dbReference type="Proteomes" id="UP001596505"/>
    </source>
</evidence>